<protein>
    <submittedName>
        <fullName evidence="3">Uncharacterized protein</fullName>
    </submittedName>
</protein>
<feature type="transmembrane region" description="Helical" evidence="2">
    <location>
        <begin position="230"/>
        <end position="253"/>
    </location>
</feature>
<feature type="transmembrane region" description="Helical" evidence="2">
    <location>
        <begin position="149"/>
        <end position="171"/>
    </location>
</feature>
<feature type="transmembrane region" description="Helical" evidence="2">
    <location>
        <begin position="265"/>
        <end position="288"/>
    </location>
</feature>
<dbReference type="Proteomes" id="UP000807353">
    <property type="component" value="Unassembled WGS sequence"/>
</dbReference>
<keyword evidence="2" id="KW-0812">Transmembrane</keyword>
<feature type="region of interest" description="Disordered" evidence="1">
    <location>
        <begin position="309"/>
        <end position="348"/>
    </location>
</feature>
<evidence type="ECO:0000313" key="4">
    <source>
        <dbReference type="Proteomes" id="UP000807353"/>
    </source>
</evidence>
<keyword evidence="4" id="KW-1185">Reference proteome</keyword>
<reference evidence="3" key="1">
    <citation type="submission" date="2020-11" db="EMBL/GenBank/DDBJ databases">
        <authorList>
            <consortium name="DOE Joint Genome Institute"/>
            <person name="Ahrendt S."/>
            <person name="Riley R."/>
            <person name="Andreopoulos W."/>
            <person name="Labutti K."/>
            <person name="Pangilinan J."/>
            <person name="Ruiz-Duenas F.J."/>
            <person name="Barrasa J.M."/>
            <person name="Sanchez-Garcia M."/>
            <person name="Camarero S."/>
            <person name="Miyauchi S."/>
            <person name="Serrano A."/>
            <person name="Linde D."/>
            <person name="Babiker R."/>
            <person name="Drula E."/>
            <person name="Ayuso-Fernandez I."/>
            <person name="Pacheco R."/>
            <person name="Padilla G."/>
            <person name="Ferreira P."/>
            <person name="Barriuso J."/>
            <person name="Kellner H."/>
            <person name="Castanera R."/>
            <person name="Alfaro M."/>
            <person name="Ramirez L."/>
            <person name="Pisabarro A.G."/>
            <person name="Kuo A."/>
            <person name="Tritt A."/>
            <person name="Lipzen A."/>
            <person name="He G."/>
            <person name="Yan M."/>
            <person name="Ng V."/>
            <person name="Cullen D."/>
            <person name="Martin F."/>
            <person name="Rosso M.-N."/>
            <person name="Henrissat B."/>
            <person name="Hibbett D."/>
            <person name="Martinez A.T."/>
            <person name="Grigoriev I.V."/>
        </authorList>
    </citation>
    <scope>NUCLEOTIDE SEQUENCE</scope>
    <source>
        <strain evidence="3">CBS 247.69</strain>
    </source>
</reference>
<name>A0A9P5XY24_9AGAR</name>
<evidence type="ECO:0000313" key="3">
    <source>
        <dbReference type="EMBL" id="KAF9459872.1"/>
    </source>
</evidence>
<feature type="transmembrane region" description="Helical" evidence="2">
    <location>
        <begin position="28"/>
        <end position="49"/>
    </location>
</feature>
<sequence>MLSDNKASQDQVTLAIIGRFLIAESVEIATFSLIYGVFVLVFIQSTAIFIRKRLSSRAHMWMFLTSAFSFIAAGIQGGALLADTWITSQATLVNNQDLSIRERLMLSSTILRKTSILLIVWTCAFGPIISDCIVVWRAYILLRLRNARWLATLPLLLLLGSIATALANAVLATMGGNIDDGIVNEIFTVGLRLSLATNIVATALIGYVYWLHRKDVAALTHGPPQGMRVLAVILESGVAFCVPQAIYVFLGFVPRGVSGSIEENILHVFTISYFAFAWMYPTVVIVLVNRRYTLDQYSSDASLPSVVRAQGSNRIPPPRPMAFAHPVPSQSIRGGTEDGDNEEKDSPV</sequence>
<feature type="transmembrane region" description="Helical" evidence="2">
    <location>
        <begin position="61"/>
        <end position="82"/>
    </location>
</feature>
<feature type="transmembrane region" description="Helical" evidence="2">
    <location>
        <begin position="116"/>
        <end position="142"/>
    </location>
</feature>
<accession>A0A9P5XY24</accession>
<feature type="compositionally biased region" description="Acidic residues" evidence="1">
    <location>
        <begin position="337"/>
        <end position="348"/>
    </location>
</feature>
<gene>
    <name evidence="3" type="ORF">BDZ94DRAFT_1324478</name>
</gene>
<dbReference type="OrthoDB" id="10361673at2759"/>
<feature type="transmembrane region" description="Helical" evidence="2">
    <location>
        <begin position="191"/>
        <end position="210"/>
    </location>
</feature>
<comment type="caution">
    <text evidence="3">The sequence shown here is derived from an EMBL/GenBank/DDBJ whole genome shotgun (WGS) entry which is preliminary data.</text>
</comment>
<keyword evidence="2" id="KW-1133">Transmembrane helix</keyword>
<keyword evidence="2" id="KW-0472">Membrane</keyword>
<organism evidence="3 4">
    <name type="scientific">Collybia nuda</name>
    <dbReference type="NCBI Taxonomy" id="64659"/>
    <lineage>
        <taxon>Eukaryota</taxon>
        <taxon>Fungi</taxon>
        <taxon>Dikarya</taxon>
        <taxon>Basidiomycota</taxon>
        <taxon>Agaricomycotina</taxon>
        <taxon>Agaricomycetes</taxon>
        <taxon>Agaricomycetidae</taxon>
        <taxon>Agaricales</taxon>
        <taxon>Tricholomatineae</taxon>
        <taxon>Clitocybaceae</taxon>
        <taxon>Collybia</taxon>
    </lineage>
</organism>
<evidence type="ECO:0000256" key="2">
    <source>
        <dbReference type="SAM" id="Phobius"/>
    </source>
</evidence>
<proteinExistence type="predicted"/>
<dbReference type="AlphaFoldDB" id="A0A9P5XY24"/>
<evidence type="ECO:0000256" key="1">
    <source>
        <dbReference type="SAM" id="MobiDB-lite"/>
    </source>
</evidence>
<dbReference type="EMBL" id="MU150309">
    <property type="protein sequence ID" value="KAF9459872.1"/>
    <property type="molecule type" value="Genomic_DNA"/>
</dbReference>